<protein>
    <recommendedName>
        <fullName evidence="1">Imm-5-like domain-containing protein</fullName>
    </recommendedName>
</protein>
<dbReference type="InterPro" id="IPR048667">
    <property type="entry name" value="Imm5-like"/>
</dbReference>
<dbReference type="Pfam" id="PF21805">
    <property type="entry name" value="Imm5_like"/>
    <property type="match status" value="1"/>
</dbReference>
<dbReference type="Proteomes" id="UP000653797">
    <property type="component" value="Unassembled WGS sequence"/>
</dbReference>
<sequence length="145" mass="15936">MRDRRFVAEHRGGPLGKQQQHDLLEWASACVKHVLDRIGEQSNQPLLDILKVGHAWKQGKASVGDARKAALNAIAMAKQLEDPVKIAITRAVGHVVAVAHIAGHSLKAADYALKAINKDGRPLEQQWQHEQLPSSIKTIVLTARK</sequence>
<name>A0A927AZ30_9BACT</name>
<gene>
    <name evidence="2" type="ORF">IC230_06405</name>
</gene>
<comment type="caution">
    <text evidence="2">The sequence shown here is derived from an EMBL/GenBank/DDBJ whole genome shotgun (WGS) entry which is preliminary data.</text>
</comment>
<dbReference type="EMBL" id="JACXAA010000002">
    <property type="protein sequence ID" value="MBD2752511.1"/>
    <property type="molecule type" value="Genomic_DNA"/>
</dbReference>
<proteinExistence type="predicted"/>
<reference evidence="2" key="1">
    <citation type="submission" date="2020-09" db="EMBL/GenBank/DDBJ databases">
        <authorList>
            <person name="Kim M.K."/>
        </authorList>
    </citation>
    <scope>NUCLEOTIDE SEQUENCE</scope>
    <source>
        <strain evidence="2">BT704</strain>
    </source>
</reference>
<accession>A0A927AZ30</accession>
<evidence type="ECO:0000313" key="2">
    <source>
        <dbReference type="EMBL" id="MBD2752511.1"/>
    </source>
</evidence>
<evidence type="ECO:0000313" key="3">
    <source>
        <dbReference type="Proteomes" id="UP000653797"/>
    </source>
</evidence>
<keyword evidence="3" id="KW-1185">Reference proteome</keyword>
<dbReference type="AlphaFoldDB" id="A0A927AZ30"/>
<feature type="domain" description="Imm-5-like" evidence="1">
    <location>
        <begin position="15"/>
        <end position="134"/>
    </location>
</feature>
<evidence type="ECO:0000259" key="1">
    <source>
        <dbReference type="Pfam" id="PF21805"/>
    </source>
</evidence>
<organism evidence="2 3">
    <name type="scientific">Spirosoma validum</name>
    <dbReference type="NCBI Taxonomy" id="2771355"/>
    <lineage>
        <taxon>Bacteria</taxon>
        <taxon>Pseudomonadati</taxon>
        <taxon>Bacteroidota</taxon>
        <taxon>Cytophagia</taxon>
        <taxon>Cytophagales</taxon>
        <taxon>Cytophagaceae</taxon>
        <taxon>Spirosoma</taxon>
    </lineage>
</organism>